<keyword evidence="2" id="KW-1185">Reference proteome</keyword>
<dbReference type="Proteomes" id="UP001163603">
    <property type="component" value="Chromosome 5"/>
</dbReference>
<evidence type="ECO:0000313" key="1">
    <source>
        <dbReference type="EMBL" id="KAJ0041550.1"/>
    </source>
</evidence>
<name>A0ACC0YTY8_9ROSI</name>
<organism evidence="1 2">
    <name type="scientific">Pistacia integerrima</name>
    <dbReference type="NCBI Taxonomy" id="434235"/>
    <lineage>
        <taxon>Eukaryota</taxon>
        <taxon>Viridiplantae</taxon>
        <taxon>Streptophyta</taxon>
        <taxon>Embryophyta</taxon>
        <taxon>Tracheophyta</taxon>
        <taxon>Spermatophyta</taxon>
        <taxon>Magnoliopsida</taxon>
        <taxon>eudicotyledons</taxon>
        <taxon>Gunneridae</taxon>
        <taxon>Pentapetalae</taxon>
        <taxon>rosids</taxon>
        <taxon>malvids</taxon>
        <taxon>Sapindales</taxon>
        <taxon>Anacardiaceae</taxon>
        <taxon>Pistacia</taxon>
    </lineage>
</organism>
<reference evidence="2" key="1">
    <citation type="journal article" date="2023" name="G3 (Bethesda)">
        <title>Genome assembly and association tests identify interacting loci associated with vigor, precocity, and sex in interspecific pistachio rootstocks.</title>
        <authorList>
            <person name="Palmer W."/>
            <person name="Jacygrad E."/>
            <person name="Sagayaradj S."/>
            <person name="Cavanaugh K."/>
            <person name="Han R."/>
            <person name="Bertier L."/>
            <person name="Beede B."/>
            <person name="Kafkas S."/>
            <person name="Golino D."/>
            <person name="Preece J."/>
            <person name="Michelmore R."/>
        </authorList>
    </citation>
    <scope>NUCLEOTIDE SEQUENCE [LARGE SCALE GENOMIC DNA]</scope>
</reference>
<accession>A0ACC0YTY8</accession>
<proteinExistence type="predicted"/>
<sequence>MESTPVNWEALDALVIDFAKSEYLLEESSVSSPLSSPTSSSSSVSLSSSSYHSRLIIRQIRRSLQAGDIDTAIDLLRSHAPFILEDHRLLFRLQKQKFIELLRRGTIEDRESAINCLKTALAPCALDAYPVLQCPFLCIISFYFSLKEDCYCMCF</sequence>
<gene>
    <name evidence="1" type="ORF">Pint_28077</name>
</gene>
<dbReference type="EMBL" id="CM047740">
    <property type="protein sequence ID" value="KAJ0041550.1"/>
    <property type="molecule type" value="Genomic_DNA"/>
</dbReference>
<comment type="caution">
    <text evidence="1">The sequence shown here is derived from an EMBL/GenBank/DDBJ whole genome shotgun (WGS) entry which is preliminary data.</text>
</comment>
<protein>
    <submittedName>
        <fullName evidence="1">Uncharacterized protein</fullName>
    </submittedName>
</protein>
<evidence type="ECO:0000313" key="2">
    <source>
        <dbReference type="Proteomes" id="UP001163603"/>
    </source>
</evidence>